<sequence length="331" mass="35415">MLAAQLAEPWTILRIVSAVMDHPTEHYLAASEFSVFAERLMDEIDKNLGKVVSFDLSGGAQAGRDAGAVVELITLQIAEIENSVELGKEGGWGGRVQKQKKSLAGVVEGRLRECDKVIGAALPSHAVRVARAMKSLPRFTGPPEEIAVTRAVTLLTFIESVRSSANYGGFASSRTKTVEKIGETIDDYVEEALSLIREGEVADPEIARAFLTVAADCSTLLRDPAPATSSAAAPPRRWARSSRPRIARRLSPADRAPPGLRYALRPAPGPLSSPPAGLSCPRPRPYGDHDMADLQRLPANAPIAAVMAVLDRDGALILEGDFARAGRRTGR</sequence>
<accession>A0A974S8H9</accession>
<dbReference type="EMBL" id="CP068570">
    <property type="protein sequence ID" value="QQZ49623.1"/>
    <property type="molecule type" value="Genomic_DNA"/>
</dbReference>
<evidence type="ECO:0000256" key="1">
    <source>
        <dbReference type="SAM" id="MobiDB-lite"/>
    </source>
</evidence>
<protein>
    <submittedName>
        <fullName evidence="2">Uncharacterized protein</fullName>
    </submittedName>
</protein>
<reference evidence="2" key="1">
    <citation type="submission" date="2021-01" db="EMBL/GenBank/DDBJ databases">
        <title>Genome sequence of Phenylobacterium sp. 20VBR1 isolated from a valley glaceir, Ny-Alesund, Svalbard.</title>
        <authorList>
            <person name="Thomas F.A."/>
            <person name="Krishnan K.P."/>
            <person name="Sinha R.K."/>
        </authorList>
    </citation>
    <scope>NUCLEOTIDE SEQUENCE</scope>
    <source>
        <strain evidence="2">20VBR1</strain>
    </source>
</reference>
<feature type="region of interest" description="Disordered" evidence="1">
    <location>
        <begin position="225"/>
        <end position="287"/>
    </location>
</feature>
<evidence type="ECO:0000313" key="2">
    <source>
        <dbReference type="EMBL" id="QQZ49623.1"/>
    </source>
</evidence>
<proteinExistence type="predicted"/>
<name>A0A974S8H9_9CAUL</name>
<gene>
    <name evidence="2" type="ORF">JKL49_22385</name>
</gene>
<feature type="compositionally biased region" description="Basic residues" evidence="1">
    <location>
        <begin position="237"/>
        <end position="248"/>
    </location>
</feature>
<feature type="compositionally biased region" description="Low complexity" evidence="1">
    <location>
        <begin position="225"/>
        <end position="236"/>
    </location>
</feature>
<organism evidence="2">
    <name type="scientific">Phenylobacterium glaciei</name>
    <dbReference type="NCBI Taxonomy" id="2803784"/>
    <lineage>
        <taxon>Bacteria</taxon>
        <taxon>Pseudomonadati</taxon>
        <taxon>Pseudomonadota</taxon>
        <taxon>Alphaproteobacteria</taxon>
        <taxon>Caulobacterales</taxon>
        <taxon>Caulobacteraceae</taxon>
        <taxon>Phenylobacterium</taxon>
    </lineage>
</organism>
<dbReference type="AlphaFoldDB" id="A0A974S8H9"/>